<feature type="region of interest" description="Disordered" evidence="1">
    <location>
        <begin position="1"/>
        <end position="25"/>
    </location>
</feature>
<organism evidence="2 3">
    <name type="scientific">Schizosaccharomyces osmophilus</name>
    <dbReference type="NCBI Taxonomy" id="2545709"/>
    <lineage>
        <taxon>Eukaryota</taxon>
        <taxon>Fungi</taxon>
        <taxon>Dikarya</taxon>
        <taxon>Ascomycota</taxon>
        <taxon>Taphrinomycotina</taxon>
        <taxon>Schizosaccharomycetes</taxon>
        <taxon>Schizosaccharomycetales</taxon>
        <taxon>Schizosaccharomycetaceae</taxon>
        <taxon>Schizosaccharomyces</taxon>
    </lineage>
</organism>
<dbReference type="EMBL" id="CP115611">
    <property type="protein sequence ID" value="WBW70536.1"/>
    <property type="molecule type" value="Genomic_DNA"/>
</dbReference>
<dbReference type="RefSeq" id="XP_056034779.1">
    <property type="nucleotide sequence ID" value="XM_056180306.1"/>
</dbReference>
<name>A0AAE9W7W2_9SCHI</name>
<gene>
    <name evidence="2" type="ORF">SOMG_01513</name>
</gene>
<proteinExistence type="predicted"/>
<sequence>MRQRSSDSATNTPYLSEGSTKNSTLYSRYSTLLNQEVGRERKYFQSDGYESSSAMVQSRSQ</sequence>
<dbReference type="GeneID" id="80874995"/>
<dbReference type="AlphaFoldDB" id="A0AAE9W7W2"/>
<evidence type="ECO:0000256" key="1">
    <source>
        <dbReference type="SAM" id="MobiDB-lite"/>
    </source>
</evidence>
<protein>
    <submittedName>
        <fullName evidence="2">Uncharacterized protein</fullName>
    </submittedName>
</protein>
<reference evidence="2 3" key="1">
    <citation type="journal article" date="2023" name="G3 (Bethesda)">
        <title>A high-quality reference genome for the fission yeast Schizosaccharomyces osmophilus.</title>
        <authorList>
            <person name="Jia G.S."/>
            <person name="Zhang W.C."/>
            <person name="Liang Y."/>
            <person name="Liu X.H."/>
            <person name="Rhind N."/>
            <person name="Pidoux A."/>
            <person name="Brysch-Herzberg M."/>
            <person name="Du L.L."/>
        </authorList>
    </citation>
    <scope>NUCLEOTIDE SEQUENCE [LARGE SCALE GENOMIC DNA]</scope>
    <source>
        <strain evidence="2 3">CBS 15793</strain>
    </source>
</reference>
<accession>A0AAE9W7W2</accession>
<dbReference type="KEGG" id="som:SOMG_01513"/>
<evidence type="ECO:0000313" key="2">
    <source>
        <dbReference type="EMBL" id="WBW70536.1"/>
    </source>
</evidence>
<keyword evidence="3" id="KW-1185">Reference proteome</keyword>
<evidence type="ECO:0000313" key="3">
    <source>
        <dbReference type="Proteomes" id="UP001212411"/>
    </source>
</evidence>
<dbReference type="Proteomes" id="UP001212411">
    <property type="component" value="Chromosome 1"/>
</dbReference>